<dbReference type="PANTHER" id="PTHR37042">
    <property type="entry name" value="OUTER MEMBRANE PROTEIN RV1973"/>
    <property type="match status" value="1"/>
</dbReference>
<keyword evidence="4" id="KW-0812">Transmembrane</keyword>
<sequence length="251" mass="26935">MHDPEGPGPEPWDDSGAVLPVAEADQDDEVAKAEARAAAARARLKRLREEAGTEDADGDAAPDDAKQHTARQPRLRLRLPRRPGRPHWLRRPGRKAIAAGVGIVLASASLAASGYMVWQHRATVHKQRLAAEVAAAARQGVTELMSVDANHAKEDIQRVIDDSTGDFKSQLSVMSGLMAKQTEESKVSSKATVEAVAVESLSDDSAVVLVAARSDVSNPDNTHPPPVVWRVSVGLTRDGGRLKMSKVDFLQ</sequence>
<dbReference type="Proteomes" id="UP000186438">
    <property type="component" value="Unassembled WGS sequence"/>
</dbReference>
<evidence type="ECO:0000313" key="6">
    <source>
        <dbReference type="Proteomes" id="UP000186438"/>
    </source>
</evidence>
<protein>
    <recommendedName>
        <fullName evidence="7">Mce protein</fullName>
    </recommendedName>
</protein>
<feature type="region of interest" description="Disordered" evidence="3">
    <location>
        <begin position="42"/>
        <end position="75"/>
    </location>
</feature>
<proteinExistence type="predicted"/>
<feature type="compositionally biased region" description="Acidic residues" evidence="3">
    <location>
        <begin position="52"/>
        <end position="62"/>
    </location>
</feature>
<reference evidence="5 6" key="1">
    <citation type="submission" date="2016-11" db="EMBL/GenBank/DDBJ databases">
        <title>Genome sequences of unsequenced Mycobacteria.</title>
        <authorList>
            <person name="Greninger A.L."/>
            <person name="Fang F."/>
            <person name="Jerome K.R."/>
        </authorList>
    </citation>
    <scope>NUCLEOTIDE SEQUENCE [LARGE SCALE GENOMIC DNA]</scope>
    <source>
        <strain evidence="5 6">M11</strain>
    </source>
</reference>
<name>A0A1Q4HSH3_9MYCO</name>
<accession>A0A1Q4HSH3</accession>
<evidence type="ECO:0000256" key="1">
    <source>
        <dbReference type="ARBA" id="ARBA00004370"/>
    </source>
</evidence>
<organism evidence="5 6">
    <name type="scientific">Mycobacterium paraffinicum</name>
    <dbReference type="NCBI Taxonomy" id="53378"/>
    <lineage>
        <taxon>Bacteria</taxon>
        <taxon>Bacillati</taxon>
        <taxon>Actinomycetota</taxon>
        <taxon>Actinomycetes</taxon>
        <taxon>Mycobacteriales</taxon>
        <taxon>Mycobacteriaceae</taxon>
        <taxon>Mycobacterium</taxon>
    </lineage>
</organism>
<dbReference type="PANTHER" id="PTHR37042:SF4">
    <property type="entry name" value="OUTER MEMBRANE PROTEIN RV1973"/>
    <property type="match status" value="1"/>
</dbReference>
<evidence type="ECO:0008006" key="7">
    <source>
        <dbReference type="Google" id="ProtNLM"/>
    </source>
</evidence>
<keyword evidence="4" id="KW-1133">Transmembrane helix</keyword>
<comment type="subcellular location">
    <subcellularLocation>
        <location evidence="1">Membrane</location>
    </subcellularLocation>
</comment>
<dbReference type="EMBL" id="MPNT01000015">
    <property type="protein sequence ID" value="OJZ72175.1"/>
    <property type="molecule type" value="Genomic_DNA"/>
</dbReference>
<feature type="transmembrane region" description="Helical" evidence="4">
    <location>
        <begin position="96"/>
        <end position="118"/>
    </location>
</feature>
<dbReference type="GO" id="GO:0016020">
    <property type="term" value="C:membrane"/>
    <property type="evidence" value="ECO:0007669"/>
    <property type="project" value="UniProtKB-SubCell"/>
</dbReference>
<keyword evidence="2 4" id="KW-0472">Membrane</keyword>
<dbReference type="STRING" id="53378.BRW65_16930"/>
<dbReference type="AlphaFoldDB" id="A0A1Q4HSH3"/>
<gene>
    <name evidence="5" type="ORF">BRW65_16930</name>
</gene>
<keyword evidence="6" id="KW-1185">Reference proteome</keyword>
<dbReference type="RefSeq" id="WP_073876634.1">
    <property type="nucleotide sequence ID" value="NZ_MPNT01000015.1"/>
</dbReference>
<evidence type="ECO:0000256" key="4">
    <source>
        <dbReference type="SAM" id="Phobius"/>
    </source>
</evidence>
<evidence type="ECO:0000256" key="3">
    <source>
        <dbReference type="SAM" id="MobiDB-lite"/>
    </source>
</evidence>
<comment type="caution">
    <text evidence="5">The sequence shown here is derived from an EMBL/GenBank/DDBJ whole genome shotgun (WGS) entry which is preliminary data.</text>
</comment>
<evidence type="ECO:0000313" key="5">
    <source>
        <dbReference type="EMBL" id="OJZ72175.1"/>
    </source>
</evidence>
<evidence type="ECO:0000256" key="2">
    <source>
        <dbReference type="ARBA" id="ARBA00023136"/>
    </source>
</evidence>